<dbReference type="Gene3D" id="3.40.50.300">
    <property type="entry name" value="P-loop containing nucleotide triphosphate hydrolases"/>
    <property type="match status" value="1"/>
</dbReference>
<dbReference type="SMART" id="SM00382">
    <property type="entry name" value="AAA"/>
    <property type="match status" value="1"/>
</dbReference>
<dbReference type="SUPFAM" id="SSF48452">
    <property type="entry name" value="TPR-like"/>
    <property type="match status" value="1"/>
</dbReference>
<evidence type="ECO:0000313" key="3">
    <source>
        <dbReference type="EMBL" id="TDD55082.1"/>
    </source>
</evidence>
<reference evidence="3 4" key="1">
    <citation type="submission" date="2019-03" db="EMBL/GenBank/DDBJ databases">
        <title>Draft genome sequences of novel Actinobacteria.</title>
        <authorList>
            <person name="Sahin N."/>
            <person name="Ay H."/>
            <person name="Saygin H."/>
        </authorList>
    </citation>
    <scope>NUCLEOTIDE SEQUENCE [LARGE SCALE GENOMIC DNA]</scope>
    <source>
        <strain evidence="3 4">7K502</strain>
    </source>
</reference>
<dbReference type="Gene3D" id="1.25.40.10">
    <property type="entry name" value="Tetratricopeptide repeat domain"/>
    <property type="match status" value="1"/>
</dbReference>
<feature type="domain" description="AAA+ ATPase" evidence="1">
    <location>
        <begin position="88"/>
        <end position="228"/>
    </location>
</feature>
<dbReference type="Proteomes" id="UP000294947">
    <property type="component" value="Unassembled WGS sequence"/>
</dbReference>
<name>A0A4R4ZF54_9PSEU</name>
<dbReference type="SUPFAM" id="SSF46894">
    <property type="entry name" value="C-terminal effector domain of the bipartite response regulators"/>
    <property type="match status" value="1"/>
</dbReference>
<dbReference type="GO" id="GO:0016887">
    <property type="term" value="F:ATP hydrolysis activity"/>
    <property type="evidence" value="ECO:0007669"/>
    <property type="project" value="InterPro"/>
</dbReference>
<dbReference type="GO" id="GO:0003677">
    <property type="term" value="F:DNA binding"/>
    <property type="evidence" value="ECO:0007669"/>
    <property type="project" value="InterPro"/>
</dbReference>
<evidence type="ECO:0000259" key="2">
    <source>
        <dbReference type="SMART" id="SM00421"/>
    </source>
</evidence>
<dbReference type="InterPro" id="IPR003593">
    <property type="entry name" value="AAA+_ATPase"/>
</dbReference>
<dbReference type="InterPro" id="IPR011990">
    <property type="entry name" value="TPR-like_helical_dom_sf"/>
</dbReference>
<dbReference type="SUPFAM" id="SSF52540">
    <property type="entry name" value="P-loop containing nucleoside triphosphate hydrolases"/>
    <property type="match status" value="1"/>
</dbReference>
<dbReference type="Pfam" id="PF13401">
    <property type="entry name" value="AAA_22"/>
    <property type="match status" value="1"/>
</dbReference>
<dbReference type="InterPro" id="IPR000792">
    <property type="entry name" value="Tscrpt_reg_LuxR_C"/>
</dbReference>
<proteinExistence type="predicted"/>
<dbReference type="InterPro" id="IPR016032">
    <property type="entry name" value="Sig_transdc_resp-reg_C-effctor"/>
</dbReference>
<dbReference type="InterPro" id="IPR036388">
    <property type="entry name" value="WH-like_DNA-bd_sf"/>
</dbReference>
<comment type="caution">
    <text evidence="3">The sequence shown here is derived from an EMBL/GenBank/DDBJ whole genome shotgun (WGS) entry which is preliminary data.</text>
</comment>
<protein>
    <submittedName>
        <fullName evidence="3">Uncharacterized protein</fullName>
    </submittedName>
</protein>
<dbReference type="AlphaFoldDB" id="A0A4R4ZF54"/>
<dbReference type="EMBL" id="SMKW01000004">
    <property type="protein sequence ID" value="TDD55082.1"/>
    <property type="molecule type" value="Genomic_DNA"/>
</dbReference>
<organism evidence="3 4">
    <name type="scientific">Saccharopolyspora elongata</name>
    <dbReference type="NCBI Taxonomy" id="2530387"/>
    <lineage>
        <taxon>Bacteria</taxon>
        <taxon>Bacillati</taxon>
        <taxon>Actinomycetota</taxon>
        <taxon>Actinomycetes</taxon>
        <taxon>Pseudonocardiales</taxon>
        <taxon>Pseudonocardiaceae</taxon>
        <taxon>Saccharopolyspora</taxon>
    </lineage>
</organism>
<dbReference type="SMART" id="SM00421">
    <property type="entry name" value="HTH_LUXR"/>
    <property type="match status" value="1"/>
</dbReference>
<sequence length="911" mass="96467">MTWQEKLKNLLTTWNSMRRGRLAILGFVLNSRRTIPTPNRTIPTLPEIADRRTPHAANGAREAELDARSSGREELIARVLDVCTSRPGRPLVVIIGPAGIGRSWVLGQLRARLAGLDVSTADIKVSAGDRDFPALVGRIADELGAPPVRGESGAAAVRRLSSAPIRGGRLVVLIDDAHRLAPESLSAALDALAGDRITFVCTATTPNDGGGDLASLRARGLVHEERLRPLSVSAVDHILTSLLGAKPAPGLAAELRDACRGVPTLVHAAIEGYLAADRLRVVDRRAHLIGTGAPRLPITHPLFAALRDPATWPVAKALSVLHPLGEAAPALIAATAGIGENEVLDVLRELRASGVVTFRNGWRFRVPMLAALLTACLGPYERSRSAQLAVTAIWERAATCPDDGYLPDRIVDAGRLVDVERAAAELLAHGEAASEDARAVRWRWAACGLIADPVRRAAALHRHSVLCAQHQRLAPAAEAAEAALRDHQDWLAADSLQELQIIATAGLASNGNTAALRDIAAAGWHSGGDATRLVTRAAALCLLDRWSDARDELLAGHGTWHAGGTGPAAFGQALTEAAVAVAGGTTPTAAPPTVEAARTLLQALGLGSPDAPADGGAVRAARSGQWDRSLDLARSAIATASLHGDPPGQAAMFRDMATILTARGQLNRARAAIEDARSRHLLLPHRLALPEALLDLTIGEHQQSRAVVEQALTAAAETGAIAGTEELWLHIAELESRRGNKDAAKLCAERIEQIADELGTAEAHQNRLLARVFVEGASDAAAEVLQLAAEQDRPFEFATTVTAVAERGFADRKLLLAAYEAFGELGALIPRARLRLLMRTRNVAVPGRNATVAENERLLATLITEGLTNSQVATVLGTSEKSVEGRLTRFFQRTGYRSRAELATATLRGCA</sequence>
<dbReference type="OrthoDB" id="3333376at2"/>
<dbReference type="InterPro" id="IPR027417">
    <property type="entry name" value="P-loop_NTPase"/>
</dbReference>
<gene>
    <name evidence="3" type="ORF">E1288_04425</name>
</gene>
<evidence type="ECO:0000313" key="4">
    <source>
        <dbReference type="Proteomes" id="UP000294947"/>
    </source>
</evidence>
<keyword evidence="4" id="KW-1185">Reference proteome</keyword>
<evidence type="ECO:0000259" key="1">
    <source>
        <dbReference type="SMART" id="SM00382"/>
    </source>
</evidence>
<dbReference type="InterPro" id="IPR049945">
    <property type="entry name" value="AAA_22"/>
</dbReference>
<accession>A0A4R4ZF54</accession>
<dbReference type="GO" id="GO:0006355">
    <property type="term" value="P:regulation of DNA-templated transcription"/>
    <property type="evidence" value="ECO:0007669"/>
    <property type="project" value="InterPro"/>
</dbReference>
<dbReference type="Gene3D" id="1.10.10.10">
    <property type="entry name" value="Winged helix-like DNA-binding domain superfamily/Winged helix DNA-binding domain"/>
    <property type="match status" value="1"/>
</dbReference>
<feature type="domain" description="HTH luxR-type" evidence="2">
    <location>
        <begin position="849"/>
        <end position="906"/>
    </location>
</feature>